<proteinExistence type="predicted"/>
<evidence type="ECO:0000313" key="2">
    <source>
        <dbReference type="EMBL" id="CAH2225573.1"/>
    </source>
</evidence>
<dbReference type="EMBL" id="OW240912">
    <property type="protein sequence ID" value="CAH2225573.1"/>
    <property type="molecule type" value="Genomic_DNA"/>
</dbReference>
<feature type="region of interest" description="Disordered" evidence="1">
    <location>
        <begin position="67"/>
        <end position="103"/>
    </location>
</feature>
<protein>
    <submittedName>
        <fullName evidence="2">Uncharacterized protein</fullName>
    </submittedName>
</protein>
<organism evidence="2 3">
    <name type="scientific">Pelobates cultripes</name>
    <name type="common">Western spadefoot toad</name>
    <dbReference type="NCBI Taxonomy" id="61616"/>
    <lineage>
        <taxon>Eukaryota</taxon>
        <taxon>Metazoa</taxon>
        <taxon>Chordata</taxon>
        <taxon>Craniata</taxon>
        <taxon>Vertebrata</taxon>
        <taxon>Euteleostomi</taxon>
        <taxon>Amphibia</taxon>
        <taxon>Batrachia</taxon>
        <taxon>Anura</taxon>
        <taxon>Pelobatoidea</taxon>
        <taxon>Pelobatidae</taxon>
        <taxon>Pelobates</taxon>
    </lineage>
</organism>
<dbReference type="AlphaFoldDB" id="A0AAD1RA61"/>
<reference evidence="2" key="1">
    <citation type="submission" date="2022-03" db="EMBL/GenBank/DDBJ databases">
        <authorList>
            <person name="Alioto T."/>
            <person name="Alioto T."/>
            <person name="Gomez Garrido J."/>
        </authorList>
    </citation>
    <scope>NUCLEOTIDE SEQUENCE</scope>
</reference>
<gene>
    <name evidence="2" type="ORF">PECUL_23A023344</name>
</gene>
<accession>A0AAD1RA61</accession>
<keyword evidence="3" id="KW-1185">Reference proteome</keyword>
<dbReference type="Proteomes" id="UP001295444">
    <property type="component" value="Chromosome 01"/>
</dbReference>
<sequence length="103" mass="11304">MAEDLLPGPMLKPTTQTQNNAVETCLRRLEIHFQNFWANLEACMASPPPRTQPGDEGTRVRRKGGILAGTALPQADTLRPTYPFRPQATRGHPPSAPTTQAEN</sequence>
<evidence type="ECO:0000256" key="1">
    <source>
        <dbReference type="SAM" id="MobiDB-lite"/>
    </source>
</evidence>
<evidence type="ECO:0000313" key="3">
    <source>
        <dbReference type="Proteomes" id="UP001295444"/>
    </source>
</evidence>
<name>A0AAD1RA61_PELCU</name>